<feature type="transmembrane region" description="Helical" evidence="6">
    <location>
        <begin position="372"/>
        <end position="392"/>
    </location>
</feature>
<evidence type="ECO:0000313" key="9">
    <source>
        <dbReference type="Proteomes" id="UP001271007"/>
    </source>
</evidence>
<protein>
    <recommendedName>
        <fullName evidence="7">Major facilitator superfamily (MFS) profile domain-containing protein</fullName>
    </recommendedName>
</protein>
<evidence type="ECO:0000259" key="7">
    <source>
        <dbReference type="PROSITE" id="PS50850"/>
    </source>
</evidence>
<dbReference type="InterPro" id="IPR011701">
    <property type="entry name" value="MFS"/>
</dbReference>
<name>A0AAJ0LX90_9PEZI</name>
<feature type="transmembrane region" description="Helical" evidence="6">
    <location>
        <begin position="404"/>
        <end position="421"/>
    </location>
</feature>
<dbReference type="PANTHER" id="PTHR23501">
    <property type="entry name" value="MAJOR FACILITATOR SUPERFAMILY"/>
    <property type="match status" value="1"/>
</dbReference>
<dbReference type="GO" id="GO:0015174">
    <property type="term" value="F:basic amino acid transmembrane transporter activity"/>
    <property type="evidence" value="ECO:0007669"/>
    <property type="project" value="TreeGrafter"/>
</dbReference>
<dbReference type="PANTHER" id="PTHR23501:SF33">
    <property type="entry name" value="MAJOR FACILITATOR SUPERFAMILY (MFS) PROFILE DOMAIN-CONTAINING PROTEIN"/>
    <property type="match status" value="1"/>
</dbReference>
<gene>
    <name evidence="8" type="ORF">LTR09_000123</name>
</gene>
<dbReference type="InterPro" id="IPR020846">
    <property type="entry name" value="MFS_dom"/>
</dbReference>
<evidence type="ECO:0000313" key="8">
    <source>
        <dbReference type="EMBL" id="KAK3058559.1"/>
    </source>
</evidence>
<evidence type="ECO:0000256" key="3">
    <source>
        <dbReference type="ARBA" id="ARBA00022989"/>
    </source>
</evidence>
<keyword evidence="2 6" id="KW-0812">Transmembrane</keyword>
<feature type="transmembrane region" description="Helical" evidence="6">
    <location>
        <begin position="226"/>
        <end position="246"/>
    </location>
</feature>
<reference evidence="8" key="1">
    <citation type="submission" date="2023-04" db="EMBL/GenBank/DDBJ databases">
        <title>Black Yeasts Isolated from many extreme environments.</title>
        <authorList>
            <person name="Coleine C."/>
            <person name="Stajich J.E."/>
            <person name="Selbmann L."/>
        </authorList>
    </citation>
    <scope>NUCLEOTIDE SEQUENCE</scope>
    <source>
        <strain evidence="8">CCFEE 5312</strain>
    </source>
</reference>
<keyword evidence="9" id="KW-1185">Reference proteome</keyword>
<proteinExistence type="predicted"/>
<evidence type="ECO:0000256" key="4">
    <source>
        <dbReference type="ARBA" id="ARBA00023136"/>
    </source>
</evidence>
<keyword evidence="4 6" id="KW-0472">Membrane</keyword>
<feature type="transmembrane region" description="Helical" evidence="6">
    <location>
        <begin position="298"/>
        <end position="317"/>
    </location>
</feature>
<feature type="region of interest" description="Disordered" evidence="5">
    <location>
        <begin position="1"/>
        <end position="26"/>
    </location>
</feature>
<comment type="caution">
    <text evidence="8">The sequence shown here is derived from an EMBL/GenBank/DDBJ whole genome shotgun (WGS) entry which is preliminary data.</text>
</comment>
<comment type="subcellular location">
    <subcellularLocation>
        <location evidence="1">Membrane</location>
        <topology evidence="1">Multi-pass membrane protein</topology>
    </subcellularLocation>
</comment>
<evidence type="ECO:0000256" key="5">
    <source>
        <dbReference type="SAM" id="MobiDB-lite"/>
    </source>
</evidence>
<feature type="transmembrane region" description="Helical" evidence="6">
    <location>
        <begin position="433"/>
        <end position="455"/>
    </location>
</feature>
<dbReference type="Pfam" id="PF07690">
    <property type="entry name" value="MFS_1"/>
    <property type="match status" value="1"/>
</dbReference>
<feature type="domain" description="Major facilitator superfamily (MFS) profile" evidence="7">
    <location>
        <begin position="73"/>
        <end position="566"/>
    </location>
</feature>
<feature type="transmembrane region" description="Helical" evidence="6">
    <location>
        <begin position="338"/>
        <end position="360"/>
    </location>
</feature>
<organism evidence="8 9">
    <name type="scientific">Extremus antarcticus</name>
    <dbReference type="NCBI Taxonomy" id="702011"/>
    <lineage>
        <taxon>Eukaryota</taxon>
        <taxon>Fungi</taxon>
        <taxon>Dikarya</taxon>
        <taxon>Ascomycota</taxon>
        <taxon>Pezizomycotina</taxon>
        <taxon>Dothideomycetes</taxon>
        <taxon>Dothideomycetidae</taxon>
        <taxon>Mycosphaerellales</taxon>
        <taxon>Extremaceae</taxon>
        <taxon>Extremus</taxon>
    </lineage>
</organism>
<accession>A0AAJ0LX90</accession>
<feature type="transmembrane region" description="Helical" evidence="6">
    <location>
        <begin position="266"/>
        <end position="286"/>
    </location>
</feature>
<keyword evidence="3 6" id="KW-1133">Transmembrane helix</keyword>
<feature type="transmembrane region" description="Helical" evidence="6">
    <location>
        <begin position="105"/>
        <end position="126"/>
    </location>
</feature>
<evidence type="ECO:0000256" key="1">
    <source>
        <dbReference type="ARBA" id="ARBA00004141"/>
    </source>
</evidence>
<feature type="transmembrane region" description="Helical" evidence="6">
    <location>
        <begin position="540"/>
        <end position="558"/>
    </location>
</feature>
<feature type="transmembrane region" description="Helical" evidence="6">
    <location>
        <begin position="467"/>
        <end position="488"/>
    </location>
</feature>
<dbReference type="AlphaFoldDB" id="A0AAJ0LX90"/>
<feature type="transmembrane region" description="Helical" evidence="6">
    <location>
        <begin position="68"/>
        <end position="85"/>
    </location>
</feature>
<dbReference type="Gene3D" id="1.20.1250.20">
    <property type="entry name" value="MFS general substrate transporter like domains"/>
    <property type="match status" value="2"/>
</dbReference>
<evidence type="ECO:0000256" key="6">
    <source>
        <dbReference type="SAM" id="Phobius"/>
    </source>
</evidence>
<dbReference type="EMBL" id="JAWDJX010000001">
    <property type="protein sequence ID" value="KAK3058559.1"/>
    <property type="molecule type" value="Genomic_DNA"/>
</dbReference>
<sequence length="566" mass="60682">MAAAGLDADGRRESNGTLSEYEPLLPDGHAPDLYRTISHASGAAEHHNGSADDVEAADELHDDKPRAAGVYTTLSVLLLGVFVSQTDQSFVMATYGAVSSEFDDLSSGSWLISAYILAQCVAQPLYGKMADIYGRKACLQASYILFAIGTAGSGLGQSMAQVVAGRAIQGAGGAGMVSMVSIVITDLVPLHEVATLWSYVNILQTTGRSCGGFLGGLLTQTLGWRWAFLIQVPPVVLAIVLVQWRLKLPTKHAAVETTKWEKLKRVDFVGAFFLCYTIFAACFALDVGGQKLPWNSPVIIGILVSGVVSAVLFVVSAKRVKEPIFPLRLIMHYDTATSYLIVLLQVMVQMSLMMSVPLYFQATKHADTAAAGAYLIPAFVGNSLGGLLAGYWIRKTGRYKYPTVLAPILSVGCMLLCLLRWNGDTSVWESLYIFPGGFATGMISSSAFVGMAAGVHESDIAVAGSGMYLFFSIGAVAGASAGSSTYQIGLKSGLEEALQGVKGSDRILHRLLDDIRYLWTISEGLRQRVMPAYVMSFHRVMWLNLACSALSLLVGVVTRQNKLGKK</sequence>
<dbReference type="SUPFAM" id="SSF103473">
    <property type="entry name" value="MFS general substrate transporter"/>
    <property type="match status" value="1"/>
</dbReference>
<dbReference type="InterPro" id="IPR036259">
    <property type="entry name" value="MFS_trans_sf"/>
</dbReference>
<evidence type="ECO:0000256" key="2">
    <source>
        <dbReference type="ARBA" id="ARBA00022692"/>
    </source>
</evidence>
<dbReference type="Proteomes" id="UP001271007">
    <property type="component" value="Unassembled WGS sequence"/>
</dbReference>
<feature type="transmembrane region" description="Helical" evidence="6">
    <location>
        <begin position="138"/>
        <end position="156"/>
    </location>
</feature>
<dbReference type="PROSITE" id="PS50850">
    <property type="entry name" value="MFS"/>
    <property type="match status" value="1"/>
</dbReference>
<dbReference type="GO" id="GO:0000329">
    <property type="term" value="C:fungal-type vacuole membrane"/>
    <property type="evidence" value="ECO:0007669"/>
    <property type="project" value="TreeGrafter"/>
</dbReference>